<feature type="domain" description="EGF-like" evidence="8">
    <location>
        <begin position="213"/>
        <end position="249"/>
    </location>
</feature>
<evidence type="ECO:0000256" key="7">
    <source>
        <dbReference type="SAM" id="MobiDB-lite"/>
    </source>
</evidence>
<feature type="region of interest" description="Disordered" evidence="7">
    <location>
        <begin position="1418"/>
        <end position="1444"/>
    </location>
</feature>
<feature type="region of interest" description="Disordered" evidence="7">
    <location>
        <begin position="1"/>
        <end position="57"/>
    </location>
</feature>
<name>A0ABQ9INV2_9NEOP</name>
<reference evidence="9 10" key="1">
    <citation type="submission" date="2023-02" db="EMBL/GenBank/DDBJ databases">
        <title>LHISI_Scaffold_Assembly.</title>
        <authorList>
            <person name="Stuart O.P."/>
            <person name="Cleave R."/>
            <person name="Magrath M.J.L."/>
            <person name="Mikheyev A.S."/>
        </authorList>
    </citation>
    <scope>NUCLEOTIDE SEQUENCE [LARGE SCALE GENOMIC DNA]</scope>
    <source>
        <strain evidence="9">Daus_M_001</strain>
        <tissue evidence="9">Leg muscle</tissue>
    </source>
</reference>
<dbReference type="SUPFAM" id="SSF57196">
    <property type="entry name" value="EGF/Laminin"/>
    <property type="match status" value="3"/>
</dbReference>
<dbReference type="PANTHER" id="PTHR46730">
    <property type="entry name" value="POLYCYSTIN-1"/>
    <property type="match status" value="1"/>
</dbReference>
<keyword evidence="10" id="KW-1185">Reference proteome</keyword>
<dbReference type="PROSITE" id="PS50026">
    <property type="entry name" value="EGF_3"/>
    <property type="match status" value="2"/>
</dbReference>
<feature type="compositionally biased region" description="Basic and acidic residues" evidence="7">
    <location>
        <begin position="8"/>
        <end position="17"/>
    </location>
</feature>
<feature type="disulfide bond" evidence="6">
    <location>
        <begin position="96"/>
        <end position="105"/>
    </location>
</feature>
<gene>
    <name evidence="9" type="ORF">PR048_003691</name>
</gene>
<organism evidence="9 10">
    <name type="scientific">Dryococelus australis</name>
    <dbReference type="NCBI Taxonomy" id="614101"/>
    <lineage>
        <taxon>Eukaryota</taxon>
        <taxon>Metazoa</taxon>
        <taxon>Ecdysozoa</taxon>
        <taxon>Arthropoda</taxon>
        <taxon>Hexapoda</taxon>
        <taxon>Insecta</taxon>
        <taxon>Pterygota</taxon>
        <taxon>Neoptera</taxon>
        <taxon>Polyneoptera</taxon>
        <taxon>Phasmatodea</taxon>
        <taxon>Verophasmatodea</taxon>
        <taxon>Anareolatae</taxon>
        <taxon>Phasmatidae</taxon>
        <taxon>Eurycanthinae</taxon>
        <taxon>Dryococelus</taxon>
    </lineage>
</organism>
<proteinExistence type="predicted"/>
<keyword evidence="6" id="KW-0245">EGF-like domain</keyword>
<dbReference type="CDD" id="cd00054">
    <property type="entry name" value="EGF_CA"/>
    <property type="match status" value="2"/>
</dbReference>
<dbReference type="InterPro" id="IPR002859">
    <property type="entry name" value="PKD/REJ-like"/>
</dbReference>
<keyword evidence="6" id="KW-1015">Disulfide bond</keyword>
<dbReference type="PROSITE" id="PS01186">
    <property type="entry name" value="EGF_2"/>
    <property type="match status" value="1"/>
</dbReference>
<feature type="disulfide bond" evidence="6">
    <location>
        <begin position="239"/>
        <end position="248"/>
    </location>
</feature>
<comment type="caution">
    <text evidence="6">Lacks conserved residue(s) required for the propagation of feature annotation.</text>
</comment>
<keyword evidence="2" id="KW-0812">Transmembrane</keyword>
<dbReference type="PROSITE" id="PS00022">
    <property type="entry name" value="EGF_1"/>
    <property type="match status" value="3"/>
</dbReference>
<evidence type="ECO:0000256" key="2">
    <source>
        <dbReference type="ARBA" id="ARBA00022692"/>
    </source>
</evidence>
<comment type="subcellular location">
    <subcellularLocation>
        <location evidence="1">Membrane</location>
    </subcellularLocation>
</comment>
<evidence type="ECO:0000313" key="9">
    <source>
        <dbReference type="EMBL" id="KAJ8898331.1"/>
    </source>
</evidence>
<feature type="domain" description="EGF-like" evidence="8">
    <location>
        <begin position="70"/>
        <end position="106"/>
    </location>
</feature>
<accession>A0ABQ9INV2</accession>
<dbReference type="PANTHER" id="PTHR46730:SF1">
    <property type="entry name" value="PLAT DOMAIN-CONTAINING PROTEIN"/>
    <property type="match status" value="1"/>
</dbReference>
<comment type="caution">
    <text evidence="9">The sequence shown here is derived from an EMBL/GenBank/DDBJ whole genome shotgun (WGS) entry which is preliminary data.</text>
</comment>
<keyword evidence="3" id="KW-0677">Repeat</keyword>
<evidence type="ECO:0000256" key="6">
    <source>
        <dbReference type="PROSITE-ProRule" id="PRU00076"/>
    </source>
</evidence>
<dbReference type="Proteomes" id="UP001159363">
    <property type="component" value="Chromosome 1"/>
</dbReference>
<evidence type="ECO:0000259" key="8">
    <source>
        <dbReference type="PROSITE" id="PS50026"/>
    </source>
</evidence>
<evidence type="ECO:0000256" key="3">
    <source>
        <dbReference type="ARBA" id="ARBA00022737"/>
    </source>
</evidence>
<sequence>MQQRRNARARDAIDPRENPPTSGIVRHDSRVRKSSPPPPRPGIESGSPRWEARSLTATPPRPPAFLFENGTVMVDPNPCLHGGVGIIRNKTIVCLCRENYGGYHCEYRTDVCQVYGCVNSSSACTPLTGGGFSCSGARTSCCDQQVCPEGWRCVPDDDSSRYSCEDVPGRKSQHCQDSSKNFRADNVCQNGGQCRDSSCLCQLPFTGILCELVVDYCKTYPCPAGIACLPRFGGYTCQCPSNYMGIHCDTPRQRREAGQIEDLGFLYNNLQHVGKSSVYCLHAASLGISPHVLVKIGKDARVELRTEDFVSVESSRENIMSSCPSQFQPFTGAKYLKIFHHEFENSGVHNISIVAKNMGHLTARYSYSVRVEQNTQCNLSTVLYHCAQSSASPTLYTRRSPIAIMSRTELNCPQFHVRRRWNLYRMLESNVTRNEVEYDLFYSIGNLNSYLSIPAFTLPAGEYYVNLAEYMETGETNISSHALTWFSVETLPLRAIITGGLLINQYRGNEVEIDASKSYDPNVPKEEQEPLSFSWSCSLFKGKQRAQKGRHMMCNEMSELHLNSTGSKLVLPASSLPPNSIVLFRAFVSKTPHESVMAEQYVKLVGSDTPLLRIRCWHNCEEERVDPNKVTSLEAYCVSCKNMSREIVDSRWDINPSIEPSRTEFGLENPLLLIYENALENEKQYRIVFNAVHINILKKGDVFVADNTGQNLAGPPLAAIAAAALSGMLSMSVCRTSTGIRRHSSCNHSNSPQRCSRGLRSGLWAGQSNRRTLLLAYHCIVALETWHLLPSWQLQSLPPQYQLDKLKKAANCGKREATGFQTAERPLRCIMADDECLTMYDIGPHIEDITLAAGTAESNYLTSLKVYVADRLGVYSHYDYNVTVMPFVTHSNPYQALLKIKSMGAGKKSRLALASAAGNTRDVVQTVMTLAISYFDLMESEEAKAHIDSDIAVRSKYEVREMLLKYLQREPILTVSGCKHAATTLEKVLGATDGYFNSSSTRLAIDVLSRIVSFLHSSYAQEMLHGTDVHETGTPVVAIVSSLLSTLARTDKQLHYFSNTVAVEARAILTREVLDALKHFAKLLLLMNAREEHSTSIYYPDITITYKHSSFENLQNDDSILSVVEFDDLNSMQNYHLHFYMVRFKRNPFPWHHSSQSVVSPVVFSDLRYENGTPVAVGADISFNVKLPPVPRVSWATSHTNSRRSTEDVSTGVLKVVVPAGGKLVIQVHGLGDVKEIRFSVKKNIPSKTEDFWSESATVSRENANVLHGRGGDDVLQIADLQAAKGDVFYVGVTPVQGTADRLPATTQRRFHRNAENAEHFNSGAPTMDQDSDSTRTYSIAAYVLKCLSWSEEDGWKPACEAVSLPGQVLCRCPNSNRMTSLTYSSIPLHRVSLRCSLHRKQPLVVMCQQNCMHKHTTHSMRERGGKGGVARSGQRYTGDLRAD</sequence>
<dbReference type="SMART" id="SM00181">
    <property type="entry name" value="EGF"/>
    <property type="match status" value="3"/>
</dbReference>
<dbReference type="EMBL" id="JARBHB010000001">
    <property type="protein sequence ID" value="KAJ8898331.1"/>
    <property type="molecule type" value="Genomic_DNA"/>
</dbReference>
<evidence type="ECO:0000256" key="4">
    <source>
        <dbReference type="ARBA" id="ARBA00022989"/>
    </source>
</evidence>
<dbReference type="InterPro" id="IPR000742">
    <property type="entry name" value="EGF"/>
</dbReference>
<evidence type="ECO:0000313" key="10">
    <source>
        <dbReference type="Proteomes" id="UP001159363"/>
    </source>
</evidence>
<keyword evidence="4" id="KW-1133">Transmembrane helix</keyword>
<evidence type="ECO:0000256" key="5">
    <source>
        <dbReference type="ARBA" id="ARBA00023136"/>
    </source>
</evidence>
<dbReference type="Gene3D" id="2.10.25.10">
    <property type="entry name" value="Laminin"/>
    <property type="match status" value="3"/>
</dbReference>
<dbReference type="Pfam" id="PF02010">
    <property type="entry name" value="REJ"/>
    <property type="match status" value="1"/>
</dbReference>
<evidence type="ECO:0000256" key="1">
    <source>
        <dbReference type="ARBA" id="ARBA00004370"/>
    </source>
</evidence>
<protein>
    <recommendedName>
        <fullName evidence="8">EGF-like domain-containing protein</fullName>
    </recommendedName>
</protein>
<keyword evidence="5" id="KW-0472">Membrane</keyword>